<feature type="region of interest" description="Disordered" evidence="1">
    <location>
        <begin position="211"/>
        <end position="240"/>
    </location>
</feature>
<proteinExistence type="predicted"/>
<sequence>MFTDAAEKAIVSLLDNGAELQAPAVARYVGRLHRMYPEESPAELVQRMERMYLTAVTSSGTAVGATAAVPGVGTITSLAAMGAETAFFLEASAIFTLAVAAVHGVAPEDAARRRALVLAVVLGDSGMEIVEKNVGHSAKNWGMLLADRIPGISAMNDSLVKRFVLQFVAKRGVLMLGKVIPAGIGAAIGGFGNRALGRIVTMNARKAFGPAPRTWPQPRVIDADPLPALGSDTAAEGGHR</sequence>
<organism evidence="2 3">
    <name type="scientific">Nocardia stercoris</name>
    <dbReference type="NCBI Taxonomy" id="2483361"/>
    <lineage>
        <taxon>Bacteria</taxon>
        <taxon>Bacillati</taxon>
        <taxon>Actinomycetota</taxon>
        <taxon>Actinomycetes</taxon>
        <taxon>Mycobacteriales</taxon>
        <taxon>Nocardiaceae</taxon>
        <taxon>Nocardia</taxon>
    </lineage>
</organism>
<dbReference type="EMBL" id="RFFH01000001">
    <property type="protein sequence ID" value="RMI35063.1"/>
    <property type="molecule type" value="Genomic_DNA"/>
</dbReference>
<evidence type="ECO:0000313" key="2">
    <source>
        <dbReference type="EMBL" id="RMI35063.1"/>
    </source>
</evidence>
<gene>
    <name evidence="2" type="ORF">EBN03_01685</name>
</gene>
<dbReference type="OrthoDB" id="4422408at2"/>
<evidence type="ECO:0000256" key="1">
    <source>
        <dbReference type="SAM" id="MobiDB-lite"/>
    </source>
</evidence>
<protein>
    <recommendedName>
        <fullName evidence="4">EcsC family protein</fullName>
    </recommendedName>
</protein>
<dbReference type="RefSeq" id="WP_122186036.1">
    <property type="nucleotide sequence ID" value="NZ_RFFH01000001.1"/>
</dbReference>
<comment type="caution">
    <text evidence="2">The sequence shown here is derived from an EMBL/GenBank/DDBJ whole genome shotgun (WGS) entry which is preliminary data.</text>
</comment>
<evidence type="ECO:0000313" key="3">
    <source>
        <dbReference type="Proteomes" id="UP000279275"/>
    </source>
</evidence>
<reference evidence="2 3" key="1">
    <citation type="submission" date="2018-10" db="EMBL/GenBank/DDBJ databases">
        <title>Isolation from cow dung.</title>
        <authorList>
            <person name="Ling L."/>
        </authorList>
    </citation>
    <scope>NUCLEOTIDE SEQUENCE [LARGE SCALE GENOMIC DNA]</scope>
    <source>
        <strain evidence="2 3">NEAU-LL90</strain>
    </source>
</reference>
<keyword evidence="3" id="KW-1185">Reference proteome</keyword>
<name>A0A3M2LER2_9NOCA</name>
<dbReference type="Proteomes" id="UP000279275">
    <property type="component" value="Unassembled WGS sequence"/>
</dbReference>
<evidence type="ECO:0008006" key="4">
    <source>
        <dbReference type="Google" id="ProtNLM"/>
    </source>
</evidence>
<accession>A0A3M2LER2</accession>
<dbReference type="AlphaFoldDB" id="A0A3M2LER2"/>